<organism evidence="1 2">
    <name type="scientific">Zophobas morio</name>
    <dbReference type="NCBI Taxonomy" id="2755281"/>
    <lineage>
        <taxon>Eukaryota</taxon>
        <taxon>Metazoa</taxon>
        <taxon>Ecdysozoa</taxon>
        <taxon>Arthropoda</taxon>
        <taxon>Hexapoda</taxon>
        <taxon>Insecta</taxon>
        <taxon>Pterygota</taxon>
        <taxon>Neoptera</taxon>
        <taxon>Endopterygota</taxon>
        <taxon>Coleoptera</taxon>
        <taxon>Polyphaga</taxon>
        <taxon>Cucujiformia</taxon>
        <taxon>Tenebrionidae</taxon>
        <taxon>Zophobas</taxon>
    </lineage>
</organism>
<name>A0AA38IV89_9CUCU</name>
<accession>A0AA38IV89</accession>
<protein>
    <submittedName>
        <fullName evidence="1">Uncharacterized protein</fullName>
    </submittedName>
</protein>
<evidence type="ECO:0000313" key="1">
    <source>
        <dbReference type="EMBL" id="KAJ3663765.1"/>
    </source>
</evidence>
<comment type="caution">
    <text evidence="1">The sequence shown here is derived from an EMBL/GenBank/DDBJ whole genome shotgun (WGS) entry which is preliminary data.</text>
</comment>
<sequence length="123" mass="14569">MTHISYSYPTNPHSTETIKHPENRNYPFALLLHKNKQTIPEVRNRQISTTTNSTHLIYIPFKHSVKYTSNPPNFHRIYRQEYETILSRLVRFRAKVKQFRIGKLIFAGVFCGSECFFDLSHLL</sequence>
<dbReference type="Proteomes" id="UP001168821">
    <property type="component" value="Unassembled WGS sequence"/>
</dbReference>
<proteinExistence type="predicted"/>
<keyword evidence="2" id="KW-1185">Reference proteome</keyword>
<evidence type="ECO:0000313" key="2">
    <source>
        <dbReference type="Proteomes" id="UP001168821"/>
    </source>
</evidence>
<reference evidence="1" key="1">
    <citation type="journal article" date="2023" name="G3 (Bethesda)">
        <title>Whole genome assemblies of Zophobas morio and Tenebrio molitor.</title>
        <authorList>
            <person name="Kaur S."/>
            <person name="Stinson S.A."/>
            <person name="diCenzo G.C."/>
        </authorList>
    </citation>
    <scope>NUCLEOTIDE SEQUENCE</scope>
    <source>
        <strain evidence="1">QUZm001</strain>
    </source>
</reference>
<dbReference type="AlphaFoldDB" id="A0AA38IV89"/>
<dbReference type="EMBL" id="JALNTZ010000002">
    <property type="protein sequence ID" value="KAJ3663765.1"/>
    <property type="molecule type" value="Genomic_DNA"/>
</dbReference>
<gene>
    <name evidence="1" type="ORF">Zmor_007992</name>
</gene>